<dbReference type="AlphaFoldDB" id="A0A3G9GL63"/>
<sequence length="128" mass="14133">MKSSNKALATEEKLTRTVTTVLDQPGQEPTPAVLLGLQQAREQALSRFDERIRQPVGHGERLALWVLRHTQAVRRSMLALSFAMVAGTGVWLAEGLLVEEEAVDAAILSHELPLEVLMDPHFSGNMHD</sequence>
<reference evidence="3" key="1">
    <citation type="journal article" date="2017" name="Biotechnol. Biofuels">
        <title>Evaluation of environmental bacterial communities as a factor affecting the growth of duckweed Lemna minor.</title>
        <authorList>
            <person name="Ishizawa H."/>
            <person name="Kuroda M."/>
            <person name="Morikawa M."/>
            <person name="Ike M."/>
        </authorList>
    </citation>
    <scope>NUCLEOTIDE SEQUENCE [LARGE SCALE GENOMIC DNA]</scope>
    <source>
        <strain evidence="3">H3</strain>
    </source>
</reference>
<dbReference type="InterPro" id="IPR022064">
    <property type="entry name" value="DUF3619"/>
</dbReference>
<reference evidence="2 3" key="2">
    <citation type="journal article" date="2017" name="Genome Announc.">
        <title>Draft genome sequence of Aquitalea magnusonii strain H3, a plant growth-promoting bacterium of duckweed Lemna minor.</title>
        <authorList>
            <person name="Ishizawa H."/>
            <person name="Kuroda M."/>
            <person name="Ike M."/>
        </authorList>
    </citation>
    <scope>NUCLEOTIDE SEQUENCE [LARGE SCALE GENOMIC DNA]</scope>
    <source>
        <strain evidence="2 3">H3</strain>
    </source>
</reference>
<keyword evidence="1" id="KW-0472">Membrane</keyword>
<gene>
    <name evidence="2" type="ORF">DLM_3735</name>
</gene>
<evidence type="ECO:0008006" key="4">
    <source>
        <dbReference type="Google" id="ProtNLM"/>
    </source>
</evidence>
<reference evidence="3" key="3">
    <citation type="journal article" date="2017" name="Plant Physiol. Biochem.">
        <title>Differential oxidative and antioxidative response of duckweed Lemna minor toward plant growth promoting/inhibiting bacteria.</title>
        <authorList>
            <person name="Ishizawa H."/>
            <person name="Kuroda M."/>
            <person name="Morikawa M."/>
            <person name="Ike M."/>
        </authorList>
    </citation>
    <scope>NUCLEOTIDE SEQUENCE [LARGE SCALE GENOMIC DNA]</scope>
    <source>
        <strain evidence="3">H3</strain>
    </source>
</reference>
<accession>A0A3G9GL63</accession>
<dbReference type="Pfam" id="PF12279">
    <property type="entry name" value="DUF3619"/>
    <property type="match status" value="1"/>
</dbReference>
<evidence type="ECO:0000313" key="3">
    <source>
        <dbReference type="Proteomes" id="UP000198290"/>
    </source>
</evidence>
<evidence type="ECO:0000256" key="1">
    <source>
        <dbReference type="SAM" id="Phobius"/>
    </source>
</evidence>
<dbReference type="OrthoDB" id="8592454at2"/>
<organism evidence="2 3">
    <name type="scientific">Aquitalea magnusonii</name>
    <dbReference type="NCBI Taxonomy" id="332411"/>
    <lineage>
        <taxon>Bacteria</taxon>
        <taxon>Pseudomonadati</taxon>
        <taxon>Pseudomonadota</taxon>
        <taxon>Betaproteobacteria</taxon>
        <taxon>Neisseriales</taxon>
        <taxon>Chromobacteriaceae</taxon>
        <taxon>Aquitalea</taxon>
    </lineage>
</organism>
<dbReference type="EMBL" id="AP018823">
    <property type="protein sequence ID" value="BBF87319.1"/>
    <property type="molecule type" value="Genomic_DNA"/>
</dbReference>
<keyword evidence="1" id="KW-0812">Transmembrane</keyword>
<feature type="transmembrane region" description="Helical" evidence="1">
    <location>
        <begin position="77"/>
        <end position="93"/>
    </location>
</feature>
<evidence type="ECO:0000313" key="2">
    <source>
        <dbReference type="EMBL" id="BBF87319.1"/>
    </source>
</evidence>
<keyword evidence="1" id="KW-1133">Transmembrane helix</keyword>
<dbReference type="KEGG" id="amah:DLM_3735"/>
<dbReference type="Proteomes" id="UP000198290">
    <property type="component" value="Chromosome"/>
</dbReference>
<keyword evidence="3" id="KW-1185">Reference proteome</keyword>
<name>A0A3G9GL63_9NEIS</name>
<dbReference type="RefSeq" id="WP_089082588.1">
    <property type="nucleotide sequence ID" value="NZ_AP018823.1"/>
</dbReference>
<proteinExistence type="predicted"/>
<protein>
    <recommendedName>
        <fullName evidence="4">Transmembrane protein</fullName>
    </recommendedName>
</protein>